<dbReference type="Pfam" id="PF02518">
    <property type="entry name" value="HATPase_c"/>
    <property type="match status" value="1"/>
</dbReference>
<evidence type="ECO:0000256" key="4">
    <source>
        <dbReference type="ARBA" id="ARBA00022679"/>
    </source>
</evidence>
<dbReference type="InterPro" id="IPR011990">
    <property type="entry name" value="TPR-like_helical_dom_sf"/>
</dbReference>
<evidence type="ECO:0000256" key="11">
    <source>
        <dbReference type="SAM" id="SignalP"/>
    </source>
</evidence>
<keyword evidence="10" id="KW-0812">Transmembrane</keyword>
<dbReference type="Gene3D" id="1.20.5.1930">
    <property type="match status" value="1"/>
</dbReference>
<comment type="caution">
    <text evidence="13">The sequence shown here is derived from an EMBL/GenBank/DDBJ whole genome shotgun (WGS) entry which is preliminary data.</text>
</comment>
<keyword evidence="5" id="KW-0547">Nucleotide-binding</keyword>
<keyword evidence="3" id="KW-0597">Phosphoprotein</keyword>
<sequence length="619" mass="71053">MKHLYWITILLFTCTSVVAQDNRSVDSLITITKTNKNDSVVMVAYNKLRRATYYSNPEASKEYTKKFLEYARKRNDSLNIAFAHFYLGNSYVQSNNLNLAITEYLKSSNYYERVNDTKRLPSIYNAIGAVYEKKQQDSLSLIYYNKSLDFSESIDDKRRASIALINISNVYQNQGFYNKSIEKLDESIHLIQLVKQTKDSIKVLQQEKIAKINLANVYQKSKDYKEAKSIYTDLLVDLDTLKDNYIYNHVLAGLGKVYFSEGNTIQAEKYMVKAFKNYEKNNFEEDKYQSMLDLIDVYKENGKTGKALDLFYEFNGIKDSLFSIDRDKNLAEMLQKYEAAKKDKEIAQQQLTIERKNKQKNRILFGLIATGVFLIGMFLFFRKRIQYKNKIALQNAAIQKQKITDLQQKNKLLAMSSMIEGQEAERLRIAKDLHDSLGGLLSTVKAHFTTIQNEIKQLEELNLTDKTNHLIDEACIEVRRISHNMMPHALSISGLQGAIEDLGVHLNDQGYKTTVEITNLPKIDSTKEVMIYRLVQEIISNIRKHADAKEILIQLLGDNQEVNLIIEDDGKGFDYEKALEKGGLGLKSINSRVQFLDGNIDWDTQLGQGSSVIINIPAT</sequence>
<dbReference type="SMART" id="SM00028">
    <property type="entry name" value="TPR"/>
    <property type="match status" value="4"/>
</dbReference>
<feature type="chain" id="PRO_5045646527" description="histidine kinase" evidence="11">
    <location>
        <begin position="20"/>
        <end position="619"/>
    </location>
</feature>
<evidence type="ECO:0000256" key="8">
    <source>
        <dbReference type="ARBA" id="ARBA00023012"/>
    </source>
</evidence>
<proteinExistence type="predicted"/>
<evidence type="ECO:0000256" key="3">
    <source>
        <dbReference type="ARBA" id="ARBA00022553"/>
    </source>
</evidence>
<keyword evidence="6 13" id="KW-0418">Kinase</keyword>
<dbReference type="SUPFAM" id="SSF48452">
    <property type="entry name" value="TPR-like"/>
    <property type="match status" value="2"/>
</dbReference>
<gene>
    <name evidence="13" type="ORF">RM538_08710</name>
</gene>
<dbReference type="Pfam" id="PF07730">
    <property type="entry name" value="HisKA_3"/>
    <property type="match status" value="1"/>
</dbReference>
<evidence type="ECO:0000256" key="9">
    <source>
        <dbReference type="SAM" id="Coils"/>
    </source>
</evidence>
<dbReference type="InterPro" id="IPR019734">
    <property type="entry name" value="TPR_rpt"/>
</dbReference>
<dbReference type="PANTHER" id="PTHR24421:SF10">
    <property type="entry name" value="NITRATE_NITRITE SENSOR PROTEIN NARQ"/>
    <property type="match status" value="1"/>
</dbReference>
<keyword evidence="8" id="KW-0902">Two-component regulatory system</keyword>
<keyword evidence="4" id="KW-0808">Transferase</keyword>
<dbReference type="PROSITE" id="PS50109">
    <property type="entry name" value="HIS_KIN"/>
    <property type="match status" value="1"/>
</dbReference>
<dbReference type="Gene3D" id="3.30.565.10">
    <property type="entry name" value="Histidine kinase-like ATPase, C-terminal domain"/>
    <property type="match status" value="1"/>
</dbReference>
<dbReference type="Gene3D" id="1.25.40.10">
    <property type="entry name" value="Tetratricopeptide repeat domain"/>
    <property type="match status" value="2"/>
</dbReference>
<keyword evidence="10" id="KW-0472">Membrane</keyword>
<keyword evidence="11" id="KW-0732">Signal</keyword>
<accession>A0ABU2YEC1</accession>
<dbReference type="PANTHER" id="PTHR24421">
    <property type="entry name" value="NITRATE/NITRITE SENSOR PROTEIN NARX-RELATED"/>
    <property type="match status" value="1"/>
</dbReference>
<keyword evidence="14" id="KW-1185">Reference proteome</keyword>
<evidence type="ECO:0000256" key="10">
    <source>
        <dbReference type="SAM" id="Phobius"/>
    </source>
</evidence>
<evidence type="ECO:0000256" key="6">
    <source>
        <dbReference type="ARBA" id="ARBA00022777"/>
    </source>
</evidence>
<evidence type="ECO:0000256" key="7">
    <source>
        <dbReference type="ARBA" id="ARBA00022840"/>
    </source>
</evidence>
<dbReference type="Proteomes" id="UP001254488">
    <property type="component" value="Unassembled WGS sequence"/>
</dbReference>
<evidence type="ECO:0000256" key="2">
    <source>
        <dbReference type="ARBA" id="ARBA00012438"/>
    </source>
</evidence>
<dbReference type="RefSeq" id="WP_311333034.1">
    <property type="nucleotide sequence ID" value="NZ_JAVRHZ010000004.1"/>
</dbReference>
<dbReference type="InterPro" id="IPR011712">
    <property type="entry name" value="Sig_transdc_His_kin_sub3_dim/P"/>
</dbReference>
<evidence type="ECO:0000256" key="1">
    <source>
        <dbReference type="ARBA" id="ARBA00000085"/>
    </source>
</evidence>
<organism evidence="13 14">
    <name type="scientific">Patiriisocius hiemis</name>
    <dbReference type="NCBI Taxonomy" id="3075604"/>
    <lineage>
        <taxon>Bacteria</taxon>
        <taxon>Pseudomonadati</taxon>
        <taxon>Bacteroidota</taxon>
        <taxon>Flavobacteriia</taxon>
        <taxon>Flavobacteriales</taxon>
        <taxon>Flavobacteriaceae</taxon>
        <taxon>Patiriisocius</taxon>
    </lineage>
</organism>
<keyword evidence="10" id="KW-1133">Transmembrane helix</keyword>
<feature type="transmembrane region" description="Helical" evidence="10">
    <location>
        <begin position="363"/>
        <end position="381"/>
    </location>
</feature>
<evidence type="ECO:0000313" key="13">
    <source>
        <dbReference type="EMBL" id="MDT0556082.1"/>
    </source>
</evidence>
<evidence type="ECO:0000259" key="12">
    <source>
        <dbReference type="PROSITE" id="PS50109"/>
    </source>
</evidence>
<dbReference type="SUPFAM" id="SSF55874">
    <property type="entry name" value="ATPase domain of HSP90 chaperone/DNA topoisomerase II/histidine kinase"/>
    <property type="match status" value="1"/>
</dbReference>
<feature type="coiled-coil region" evidence="9">
    <location>
        <begin position="330"/>
        <end position="359"/>
    </location>
</feature>
<evidence type="ECO:0000256" key="5">
    <source>
        <dbReference type="ARBA" id="ARBA00022741"/>
    </source>
</evidence>
<name>A0ABU2YEC1_9FLAO</name>
<protein>
    <recommendedName>
        <fullName evidence="2">histidine kinase</fullName>
        <ecNumber evidence="2">2.7.13.3</ecNumber>
    </recommendedName>
</protein>
<dbReference type="EC" id="2.7.13.3" evidence="2"/>
<dbReference type="GO" id="GO:0016301">
    <property type="term" value="F:kinase activity"/>
    <property type="evidence" value="ECO:0007669"/>
    <property type="project" value="UniProtKB-KW"/>
</dbReference>
<feature type="domain" description="Histidine kinase" evidence="12">
    <location>
        <begin position="428"/>
        <end position="619"/>
    </location>
</feature>
<dbReference type="SMART" id="SM00387">
    <property type="entry name" value="HATPase_c"/>
    <property type="match status" value="1"/>
</dbReference>
<reference evidence="13 14" key="1">
    <citation type="submission" date="2023-09" db="EMBL/GenBank/DDBJ databases">
        <authorList>
            <person name="Rey-Velasco X."/>
        </authorList>
    </citation>
    <scope>NUCLEOTIDE SEQUENCE [LARGE SCALE GENOMIC DNA]</scope>
    <source>
        <strain evidence="13 14">W242</strain>
    </source>
</reference>
<dbReference type="InterPro" id="IPR005467">
    <property type="entry name" value="His_kinase_dom"/>
</dbReference>
<dbReference type="EMBL" id="JAVRHZ010000004">
    <property type="protein sequence ID" value="MDT0556082.1"/>
    <property type="molecule type" value="Genomic_DNA"/>
</dbReference>
<keyword evidence="9" id="KW-0175">Coiled coil</keyword>
<feature type="signal peptide" evidence="11">
    <location>
        <begin position="1"/>
        <end position="19"/>
    </location>
</feature>
<comment type="catalytic activity">
    <reaction evidence="1">
        <text>ATP + protein L-histidine = ADP + protein N-phospho-L-histidine.</text>
        <dbReference type="EC" id="2.7.13.3"/>
    </reaction>
</comment>
<evidence type="ECO:0000313" key="14">
    <source>
        <dbReference type="Proteomes" id="UP001254488"/>
    </source>
</evidence>
<dbReference type="InterPro" id="IPR003594">
    <property type="entry name" value="HATPase_dom"/>
</dbReference>
<dbReference type="CDD" id="cd16917">
    <property type="entry name" value="HATPase_UhpB-NarQ-NarX-like"/>
    <property type="match status" value="1"/>
</dbReference>
<dbReference type="InterPro" id="IPR050482">
    <property type="entry name" value="Sensor_HK_TwoCompSys"/>
</dbReference>
<dbReference type="InterPro" id="IPR036890">
    <property type="entry name" value="HATPase_C_sf"/>
</dbReference>
<keyword evidence="7" id="KW-0067">ATP-binding</keyword>